<dbReference type="RefSeq" id="WP_091679475.1">
    <property type="nucleotide sequence ID" value="NZ_FOKG01000035.1"/>
</dbReference>
<evidence type="ECO:0000256" key="1">
    <source>
        <dbReference type="SAM" id="SignalP"/>
    </source>
</evidence>
<dbReference type="OrthoDB" id="3695275at2"/>
<dbReference type="STRING" id="490629.SAMN05216266_13511"/>
<protein>
    <submittedName>
        <fullName evidence="2">Uncharacterized protein</fullName>
    </submittedName>
</protein>
<accession>A0A1I1CS83</accession>
<gene>
    <name evidence="2" type="ORF">SAMN05216266_13511</name>
</gene>
<dbReference type="Proteomes" id="UP000243799">
    <property type="component" value="Unassembled WGS sequence"/>
</dbReference>
<dbReference type="AlphaFoldDB" id="A0A1I1CS83"/>
<feature type="signal peptide" evidence="1">
    <location>
        <begin position="1"/>
        <end position="27"/>
    </location>
</feature>
<reference evidence="3" key="1">
    <citation type="submission" date="2016-10" db="EMBL/GenBank/DDBJ databases">
        <authorList>
            <person name="Varghese N."/>
            <person name="Submissions S."/>
        </authorList>
    </citation>
    <scope>NUCLEOTIDE SEQUENCE [LARGE SCALE GENOMIC DNA]</scope>
    <source>
        <strain evidence="3">CGMCC 4.3568</strain>
    </source>
</reference>
<evidence type="ECO:0000313" key="3">
    <source>
        <dbReference type="Proteomes" id="UP000243799"/>
    </source>
</evidence>
<keyword evidence="1" id="KW-0732">Signal</keyword>
<organism evidence="2 3">
    <name type="scientific">Amycolatopsis marina</name>
    <dbReference type="NCBI Taxonomy" id="490629"/>
    <lineage>
        <taxon>Bacteria</taxon>
        <taxon>Bacillati</taxon>
        <taxon>Actinomycetota</taxon>
        <taxon>Actinomycetes</taxon>
        <taxon>Pseudonocardiales</taxon>
        <taxon>Pseudonocardiaceae</taxon>
        <taxon>Amycolatopsis</taxon>
    </lineage>
</organism>
<evidence type="ECO:0000313" key="2">
    <source>
        <dbReference type="EMBL" id="SFB63440.1"/>
    </source>
</evidence>
<feature type="chain" id="PRO_5017353077" evidence="1">
    <location>
        <begin position="28"/>
        <end position="149"/>
    </location>
</feature>
<keyword evidence="3" id="KW-1185">Reference proteome</keyword>
<dbReference type="EMBL" id="FOKG01000035">
    <property type="protein sequence ID" value="SFB63440.1"/>
    <property type="molecule type" value="Genomic_DNA"/>
</dbReference>
<proteinExistence type="predicted"/>
<sequence>MLTSRGRARFRRAPVSFGSVLLVSALAVVAPAGLSGCGPDCTEAELRVPPVAAESPQTPLTLRGTLTSDGAPVSGARLAFYSVRAGGKGSLIGYGTTDGSGTGELVVGGGLAALPYPPESVTGYEVTFDVLDTVDGVRYCETRATAALS</sequence>
<name>A0A1I1CS83_9PSEU</name>